<dbReference type="RefSeq" id="WP_185144149.1">
    <property type="nucleotide sequence ID" value="NZ_JACJVP010000029.1"/>
</dbReference>
<protein>
    <submittedName>
        <fullName evidence="1">Uncharacterized protein</fullName>
    </submittedName>
</protein>
<comment type="caution">
    <text evidence="1">The sequence shown here is derived from an EMBL/GenBank/DDBJ whole genome shotgun (WGS) entry which is preliminary data.</text>
</comment>
<sequence>MKIELELTNRQHVLELAEKTLMVFTGDDRPSVEEFVMFLEMKVEEIRTKRLIEVI</sequence>
<evidence type="ECO:0000313" key="1">
    <source>
        <dbReference type="EMBL" id="MBB6672637.1"/>
    </source>
</evidence>
<organism evidence="1 2">
    <name type="scientific">Cohnella nanjingensis</name>
    <dbReference type="NCBI Taxonomy" id="1387779"/>
    <lineage>
        <taxon>Bacteria</taxon>
        <taxon>Bacillati</taxon>
        <taxon>Bacillota</taxon>
        <taxon>Bacilli</taxon>
        <taxon>Bacillales</taxon>
        <taxon>Paenibacillaceae</taxon>
        <taxon>Cohnella</taxon>
    </lineage>
</organism>
<dbReference type="AlphaFoldDB" id="A0A7X0VG17"/>
<evidence type="ECO:0000313" key="2">
    <source>
        <dbReference type="Proteomes" id="UP000547209"/>
    </source>
</evidence>
<reference evidence="1 2" key="1">
    <citation type="submission" date="2020-08" db="EMBL/GenBank/DDBJ databases">
        <title>Cohnella phylogeny.</title>
        <authorList>
            <person name="Dunlap C."/>
        </authorList>
    </citation>
    <scope>NUCLEOTIDE SEQUENCE [LARGE SCALE GENOMIC DNA]</scope>
    <source>
        <strain evidence="1 2">DSM 28246</strain>
    </source>
</reference>
<dbReference type="Proteomes" id="UP000547209">
    <property type="component" value="Unassembled WGS sequence"/>
</dbReference>
<keyword evidence="2" id="KW-1185">Reference proteome</keyword>
<accession>A0A7X0VG17</accession>
<name>A0A7X0VG17_9BACL</name>
<proteinExistence type="predicted"/>
<gene>
    <name evidence="1" type="ORF">H7C19_18305</name>
</gene>
<dbReference type="EMBL" id="JACJVP010000029">
    <property type="protein sequence ID" value="MBB6672637.1"/>
    <property type="molecule type" value="Genomic_DNA"/>
</dbReference>